<dbReference type="Proteomes" id="UP000285712">
    <property type="component" value="Unassembled WGS sequence"/>
</dbReference>
<dbReference type="Proteomes" id="UP000285430">
    <property type="component" value="Unassembled WGS sequence"/>
</dbReference>
<protein>
    <submittedName>
        <fullName evidence="2">Uncharacterized protein</fullName>
    </submittedName>
</protein>
<accession>A0A3R6WZ32</accession>
<evidence type="ECO:0000313" key="4">
    <source>
        <dbReference type="Proteomes" id="UP000285430"/>
    </source>
</evidence>
<feature type="compositionally biased region" description="Basic residues" evidence="1">
    <location>
        <begin position="132"/>
        <end position="148"/>
    </location>
</feature>
<sequence length="148" mass="16767">MSKKHTADADEDDVVVFNTEAYSVVSSWISKAAITEEDIVTPKFSKPLYTKPSSSSMTFATDEDKFLASKILKKKRQDVVTTARDNDKNDVDDDVTSFRHKGQSSVHGAKKQKTLSVQEKLLQSLREQQERRKLKNKKKKDNSKKATT</sequence>
<dbReference type="EMBL" id="QUTG01004919">
    <property type="protein sequence ID" value="RHY86861.1"/>
    <property type="molecule type" value="Genomic_DNA"/>
</dbReference>
<evidence type="ECO:0000313" key="3">
    <source>
        <dbReference type="EMBL" id="RHZ25079.1"/>
    </source>
</evidence>
<dbReference type="AlphaFoldDB" id="A0A3R6WZ32"/>
<comment type="caution">
    <text evidence="2">The sequence shown here is derived from an EMBL/GenBank/DDBJ whole genome shotgun (WGS) entry which is preliminary data.</text>
</comment>
<reference evidence="4 5" key="1">
    <citation type="submission" date="2018-08" db="EMBL/GenBank/DDBJ databases">
        <title>Aphanomyces genome sequencing and annotation.</title>
        <authorList>
            <person name="Minardi D."/>
            <person name="Oidtmann B."/>
            <person name="Van Der Giezen M."/>
            <person name="Studholme D.J."/>
        </authorList>
    </citation>
    <scope>NUCLEOTIDE SEQUENCE [LARGE SCALE GENOMIC DNA]</scope>
    <source>
        <strain evidence="3 4">Da</strain>
        <strain evidence="2 5">Sv</strain>
    </source>
</reference>
<name>A0A3R6WZ32_APHAT</name>
<feature type="region of interest" description="Disordered" evidence="1">
    <location>
        <begin position="77"/>
        <end position="148"/>
    </location>
</feature>
<evidence type="ECO:0000256" key="1">
    <source>
        <dbReference type="SAM" id="MobiDB-lite"/>
    </source>
</evidence>
<evidence type="ECO:0000313" key="5">
    <source>
        <dbReference type="Proteomes" id="UP000285712"/>
    </source>
</evidence>
<evidence type="ECO:0000313" key="2">
    <source>
        <dbReference type="EMBL" id="RHY86861.1"/>
    </source>
</evidence>
<gene>
    <name evidence="2" type="ORF">DYB35_003359</name>
    <name evidence="3" type="ORF">DYB37_003333</name>
</gene>
<dbReference type="VEuPathDB" id="FungiDB:H257_09600"/>
<organism evidence="2 5">
    <name type="scientific">Aphanomyces astaci</name>
    <name type="common">Crayfish plague agent</name>
    <dbReference type="NCBI Taxonomy" id="112090"/>
    <lineage>
        <taxon>Eukaryota</taxon>
        <taxon>Sar</taxon>
        <taxon>Stramenopiles</taxon>
        <taxon>Oomycota</taxon>
        <taxon>Saprolegniomycetes</taxon>
        <taxon>Saprolegniales</taxon>
        <taxon>Verrucalvaceae</taxon>
        <taxon>Aphanomyces</taxon>
    </lineage>
</organism>
<feature type="compositionally biased region" description="Basic residues" evidence="1">
    <location>
        <begin position="98"/>
        <end position="113"/>
    </location>
</feature>
<dbReference type="EMBL" id="QUTH01002595">
    <property type="protein sequence ID" value="RHZ25079.1"/>
    <property type="molecule type" value="Genomic_DNA"/>
</dbReference>
<proteinExistence type="predicted"/>